<evidence type="ECO:0000313" key="6">
    <source>
        <dbReference type="EMBL" id="MCZ4279674.1"/>
    </source>
</evidence>
<dbReference type="EMBL" id="JAPWGY010000001">
    <property type="protein sequence ID" value="MCZ4279674.1"/>
    <property type="molecule type" value="Genomic_DNA"/>
</dbReference>
<accession>A0ABT4LF01</accession>
<dbReference type="Proteomes" id="UP001069802">
    <property type="component" value="Unassembled WGS sequence"/>
</dbReference>
<reference evidence="6" key="1">
    <citation type="submission" date="2022-12" db="EMBL/GenBank/DDBJ databases">
        <title>Bacterial isolates from different developmental stages of Nematostella vectensis.</title>
        <authorList>
            <person name="Fraune S."/>
        </authorList>
    </citation>
    <scope>NUCLEOTIDE SEQUENCE</scope>
    <source>
        <strain evidence="6">G21630-S1</strain>
    </source>
</reference>
<keyword evidence="3 4" id="KW-0408">Iron</keyword>
<evidence type="ECO:0000256" key="4">
    <source>
        <dbReference type="PROSITE-ProRule" id="PRU00433"/>
    </source>
</evidence>
<organism evidence="6 7">
    <name type="scientific">Kiloniella laminariae</name>
    <dbReference type="NCBI Taxonomy" id="454162"/>
    <lineage>
        <taxon>Bacteria</taxon>
        <taxon>Pseudomonadati</taxon>
        <taxon>Pseudomonadota</taxon>
        <taxon>Alphaproteobacteria</taxon>
        <taxon>Rhodospirillales</taxon>
        <taxon>Kiloniellaceae</taxon>
        <taxon>Kiloniella</taxon>
    </lineage>
</organism>
<keyword evidence="2 4" id="KW-0479">Metal-binding</keyword>
<dbReference type="RefSeq" id="WP_269421874.1">
    <property type="nucleotide sequence ID" value="NZ_JAPWGY010000001.1"/>
</dbReference>
<proteinExistence type="predicted"/>
<evidence type="ECO:0000256" key="1">
    <source>
        <dbReference type="ARBA" id="ARBA00022617"/>
    </source>
</evidence>
<keyword evidence="7" id="KW-1185">Reference proteome</keyword>
<dbReference type="PANTHER" id="PTHR35008:SF8">
    <property type="entry name" value="ALCOHOL DEHYDROGENASE CYTOCHROME C SUBUNIT"/>
    <property type="match status" value="1"/>
</dbReference>
<feature type="domain" description="Cytochrome c" evidence="5">
    <location>
        <begin position="46"/>
        <end position="131"/>
    </location>
</feature>
<dbReference type="InterPro" id="IPR051459">
    <property type="entry name" value="Cytochrome_c-type_DH"/>
</dbReference>
<evidence type="ECO:0000256" key="3">
    <source>
        <dbReference type="ARBA" id="ARBA00023004"/>
    </source>
</evidence>
<evidence type="ECO:0000313" key="7">
    <source>
        <dbReference type="Proteomes" id="UP001069802"/>
    </source>
</evidence>
<dbReference type="Pfam" id="PF00034">
    <property type="entry name" value="Cytochrom_C"/>
    <property type="match status" value="1"/>
</dbReference>
<dbReference type="Gene3D" id="1.10.760.10">
    <property type="entry name" value="Cytochrome c-like domain"/>
    <property type="match status" value="1"/>
</dbReference>
<comment type="caution">
    <text evidence="6">The sequence shown here is derived from an EMBL/GenBank/DDBJ whole genome shotgun (WGS) entry which is preliminary data.</text>
</comment>
<dbReference type="InterPro" id="IPR036909">
    <property type="entry name" value="Cyt_c-like_dom_sf"/>
</dbReference>
<dbReference type="SUPFAM" id="SSF46626">
    <property type="entry name" value="Cytochrome c"/>
    <property type="match status" value="1"/>
</dbReference>
<evidence type="ECO:0000256" key="2">
    <source>
        <dbReference type="ARBA" id="ARBA00022723"/>
    </source>
</evidence>
<dbReference type="InterPro" id="IPR009056">
    <property type="entry name" value="Cyt_c-like_dom"/>
</dbReference>
<protein>
    <submittedName>
        <fullName evidence="6">Cytochrome c</fullName>
    </submittedName>
</protein>
<keyword evidence="1 4" id="KW-0349">Heme</keyword>
<sequence length="144" mass="15734">MKITEQLPKILISAVVLGGLALAVSNFFPKKETSAETGLTLPEFSPLAQDGQVAFNRNCAQCHGTNALGTPQGPTFIHPVYNPGHHADEAFVRAVLYGVKQHHWPFGDMPAQPQVSKEELQAIISYVRELQSANGISYEPHQMN</sequence>
<name>A0ABT4LF01_9PROT</name>
<gene>
    <name evidence="6" type="ORF">O4H49_02715</name>
</gene>
<dbReference type="PROSITE" id="PS51007">
    <property type="entry name" value="CYTC"/>
    <property type="match status" value="1"/>
</dbReference>
<dbReference type="PANTHER" id="PTHR35008">
    <property type="entry name" value="BLL4482 PROTEIN-RELATED"/>
    <property type="match status" value="1"/>
</dbReference>
<evidence type="ECO:0000259" key="5">
    <source>
        <dbReference type="PROSITE" id="PS51007"/>
    </source>
</evidence>